<accession>A0A921R3S0</accession>
<reference evidence="1" key="1">
    <citation type="journal article" date="2019" name="BMC Genomics">
        <title>A new reference genome for Sorghum bicolor reveals high levels of sequence similarity between sweet and grain genotypes: implications for the genetics of sugar metabolism.</title>
        <authorList>
            <person name="Cooper E.A."/>
            <person name="Brenton Z.W."/>
            <person name="Flinn B.S."/>
            <person name="Jenkins J."/>
            <person name="Shu S."/>
            <person name="Flowers D."/>
            <person name="Luo F."/>
            <person name="Wang Y."/>
            <person name="Xia P."/>
            <person name="Barry K."/>
            <person name="Daum C."/>
            <person name="Lipzen A."/>
            <person name="Yoshinaga Y."/>
            <person name="Schmutz J."/>
            <person name="Saski C."/>
            <person name="Vermerris W."/>
            <person name="Kresovich S."/>
        </authorList>
    </citation>
    <scope>NUCLEOTIDE SEQUENCE</scope>
</reference>
<dbReference type="Proteomes" id="UP000807115">
    <property type="component" value="Chromosome 4"/>
</dbReference>
<reference evidence="1" key="2">
    <citation type="submission" date="2020-10" db="EMBL/GenBank/DDBJ databases">
        <authorList>
            <person name="Cooper E.A."/>
            <person name="Brenton Z.W."/>
            <person name="Flinn B.S."/>
            <person name="Jenkins J."/>
            <person name="Shu S."/>
            <person name="Flowers D."/>
            <person name="Luo F."/>
            <person name="Wang Y."/>
            <person name="Xia P."/>
            <person name="Barry K."/>
            <person name="Daum C."/>
            <person name="Lipzen A."/>
            <person name="Yoshinaga Y."/>
            <person name="Schmutz J."/>
            <person name="Saski C."/>
            <person name="Vermerris W."/>
            <person name="Kresovich S."/>
        </authorList>
    </citation>
    <scope>NUCLEOTIDE SEQUENCE</scope>
</reference>
<protein>
    <submittedName>
        <fullName evidence="1">Uncharacterized protein</fullName>
    </submittedName>
</protein>
<dbReference type="EMBL" id="CM027683">
    <property type="protein sequence ID" value="KAG0532906.1"/>
    <property type="molecule type" value="Genomic_DNA"/>
</dbReference>
<name>A0A921R3S0_SORBI</name>
<organism evidence="1 2">
    <name type="scientific">Sorghum bicolor</name>
    <name type="common">Sorghum</name>
    <name type="synonym">Sorghum vulgare</name>
    <dbReference type="NCBI Taxonomy" id="4558"/>
    <lineage>
        <taxon>Eukaryota</taxon>
        <taxon>Viridiplantae</taxon>
        <taxon>Streptophyta</taxon>
        <taxon>Embryophyta</taxon>
        <taxon>Tracheophyta</taxon>
        <taxon>Spermatophyta</taxon>
        <taxon>Magnoliopsida</taxon>
        <taxon>Liliopsida</taxon>
        <taxon>Poales</taxon>
        <taxon>Poaceae</taxon>
        <taxon>PACMAD clade</taxon>
        <taxon>Panicoideae</taxon>
        <taxon>Andropogonodae</taxon>
        <taxon>Andropogoneae</taxon>
        <taxon>Sorghinae</taxon>
        <taxon>Sorghum</taxon>
    </lineage>
</organism>
<comment type="caution">
    <text evidence="1">The sequence shown here is derived from an EMBL/GenBank/DDBJ whole genome shotgun (WGS) entry which is preliminary data.</text>
</comment>
<proteinExistence type="predicted"/>
<sequence>MDLGTLVIPCIFEVALMILTAEISMKTRLICNGLSYVQQTAAGM</sequence>
<dbReference type="AlphaFoldDB" id="A0A921R3S0"/>
<gene>
    <name evidence="1" type="ORF">BDA96_04G145800</name>
</gene>
<evidence type="ECO:0000313" key="2">
    <source>
        <dbReference type="Proteomes" id="UP000807115"/>
    </source>
</evidence>
<evidence type="ECO:0000313" key="1">
    <source>
        <dbReference type="EMBL" id="KAG0532906.1"/>
    </source>
</evidence>